<gene>
    <name evidence="2" type="ORF">E2562_037982</name>
</gene>
<proteinExistence type="predicted"/>
<comment type="caution">
    <text evidence="2">The sequence shown here is derived from an EMBL/GenBank/DDBJ whole genome shotgun (WGS) entry which is preliminary data.</text>
</comment>
<accession>A0A6G1EAN3</accession>
<feature type="region of interest" description="Disordered" evidence="1">
    <location>
        <begin position="31"/>
        <end position="59"/>
    </location>
</feature>
<protein>
    <submittedName>
        <fullName evidence="2">Uncharacterized protein</fullName>
    </submittedName>
</protein>
<evidence type="ECO:0000313" key="3">
    <source>
        <dbReference type="Proteomes" id="UP000479710"/>
    </source>
</evidence>
<dbReference type="AlphaFoldDB" id="A0A6G1EAN3"/>
<evidence type="ECO:0000313" key="2">
    <source>
        <dbReference type="EMBL" id="KAF0921003.1"/>
    </source>
</evidence>
<dbReference type="EMBL" id="SPHZ02000005">
    <property type="protein sequence ID" value="KAF0921003.1"/>
    <property type="molecule type" value="Genomic_DNA"/>
</dbReference>
<evidence type="ECO:0000256" key="1">
    <source>
        <dbReference type="SAM" id="MobiDB-lite"/>
    </source>
</evidence>
<keyword evidence="3" id="KW-1185">Reference proteome</keyword>
<name>A0A6G1EAN3_9ORYZ</name>
<feature type="compositionally biased region" description="Polar residues" evidence="1">
    <location>
        <begin position="44"/>
        <end position="53"/>
    </location>
</feature>
<organism evidence="2 3">
    <name type="scientific">Oryza meyeriana var. granulata</name>
    <dbReference type="NCBI Taxonomy" id="110450"/>
    <lineage>
        <taxon>Eukaryota</taxon>
        <taxon>Viridiplantae</taxon>
        <taxon>Streptophyta</taxon>
        <taxon>Embryophyta</taxon>
        <taxon>Tracheophyta</taxon>
        <taxon>Spermatophyta</taxon>
        <taxon>Magnoliopsida</taxon>
        <taxon>Liliopsida</taxon>
        <taxon>Poales</taxon>
        <taxon>Poaceae</taxon>
        <taxon>BOP clade</taxon>
        <taxon>Oryzoideae</taxon>
        <taxon>Oryzeae</taxon>
        <taxon>Oryzinae</taxon>
        <taxon>Oryza</taxon>
        <taxon>Oryza meyeriana</taxon>
    </lineage>
</organism>
<sequence length="212" mass="24162">MPPAPQRSAPPYHPYGHHALLHQLPPALPASSWKQQCHRPGHSSLEQAPSTITVPGGYGQHTATNEYKDTKLHFLKIKYETFTMRVNDMYGRLNMTVNDLKGLRAKWTNLEKNIALNAGVEDKAKYSKPVEDEGNNMEEELALLARKFNEFLSRKKGKDKGSKSHRRRALMFLCESLLVVENNELKLKEEVAKLNKSLERCFKGQKAFTPYS</sequence>
<reference evidence="2 3" key="1">
    <citation type="submission" date="2019-11" db="EMBL/GenBank/DDBJ databases">
        <title>Whole genome sequence of Oryza granulata.</title>
        <authorList>
            <person name="Li W."/>
        </authorList>
    </citation>
    <scope>NUCLEOTIDE SEQUENCE [LARGE SCALE GENOMIC DNA]</scope>
    <source>
        <strain evidence="3">cv. Menghai</strain>
        <tissue evidence="2">Leaf</tissue>
    </source>
</reference>
<dbReference type="Proteomes" id="UP000479710">
    <property type="component" value="Unassembled WGS sequence"/>
</dbReference>